<evidence type="ECO:0000256" key="5">
    <source>
        <dbReference type="ARBA" id="ARBA00022729"/>
    </source>
</evidence>
<dbReference type="InterPro" id="IPR011500">
    <property type="entry name" value="GPCR_3_9-Cys_dom"/>
</dbReference>
<dbReference type="InterPro" id="IPR038550">
    <property type="entry name" value="GPCR_3_9-Cys_sf"/>
</dbReference>
<evidence type="ECO:0000256" key="6">
    <source>
        <dbReference type="ARBA" id="ARBA00022989"/>
    </source>
</evidence>
<dbReference type="Proteomes" id="UP000886611">
    <property type="component" value="Unassembled WGS sequence"/>
</dbReference>
<feature type="domain" description="G-protein coupled receptors family 3 profile" evidence="14">
    <location>
        <begin position="630"/>
        <end position="894"/>
    </location>
</feature>
<dbReference type="GO" id="GO:0004930">
    <property type="term" value="F:G protein-coupled receptor activity"/>
    <property type="evidence" value="ECO:0007669"/>
    <property type="project" value="UniProtKB-KW"/>
</dbReference>
<feature type="transmembrane region" description="Helical" evidence="12">
    <location>
        <begin position="667"/>
        <end position="688"/>
    </location>
</feature>
<dbReference type="Gene3D" id="2.10.50.30">
    <property type="entry name" value="GPCR, family 3, nine cysteines domain"/>
    <property type="match status" value="1"/>
</dbReference>
<dbReference type="PROSITE" id="PS00981">
    <property type="entry name" value="G_PROTEIN_RECEP_F3_3"/>
    <property type="match status" value="1"/>
</dbReference>
<dbReference type="PROSITE" id="PS00980">
    <property type="entry name" value="G_PROTEIN_RECEP_F3_2"/>
    <property type="match status" value="1"/>
</dbReference>
<proteinExistence type="inferred from homology"/>
<dbReference type="PANTHER" id="PTHR24061:SF0">
    <property type="entry name" value="C-FAMILY ODORANT RECEPTOR OLFCT1"/>
    <property type="match status" value="1"/>
</dbReference>
<dbReference type="PANTHER" id="PTHR24061">
    <property type="entry name" value="CALCIUM-SENSING RECEPTOR-RELATED"/>
    <property type="match status" value="1"/>
</dbReference>
<dbReference type="InterPro" id="IPR000068">
    <property type="entry name" value="GPCR_3_Ca_sens_rcpt-rel"/>
</dbReference>
<dbReference type="AlphaFoldDB" id="A0A8X8BW89"/>
<reference evidence="15 16" key="1">
    <citation type="journal article" date="2021" name="Cell">
        <title>Tracing the genetic footprints of vertebrate landing in non-teleost ray-finned fishes.</title>
        <authorList>
            <person name="Bi X."/>
            <person name="Wang K."/>
            <person name="Yang L."/>
            <person name="Pan H."/>
            <person name="Jiang H."/>
            <person name="Wei Q."/>
            <person name="Fang M."/>
            <person name="Yu H."/>
            <person name="Zhu C."/>
            <person name="Cai Y."/>
            <person name="He Y."/>
            <person name="Gan X."/>
            <person name="Zeng H."/>
            <person name="Yu D."/>
            <person name="Zhu Y."/>
            <person name="Jiang H."/>
            <person name="Qiu Q."/>
            <person name="Yang H."/>
            <person name="Zhang Y.E."/>
            <person name="Wang W."/>
            <person name="Zhu M."/>
            <person name="He S."/>
            <person name="Zhang G."/>
        </authorList>
    </citation>
    <scope>NUCLEOTIDE SEQUENCE [LARGE SCALE GENOMIC DNA]</scope>
    <source>
        <strain evidence="15">Bchr_013</strain>
    </source>
</reference>
<dbReference type="GO" id="GO:0005886">
    <property type="term" value="C:plasma membrane"/>
    <property type="evidence" value="ECO:0007669"/>
    <property type="project" value="UniProtKB-SubCell"/>
</dbReference>
<dbReference type="EMBL" id="JAATIS010000485">
    <property type="protein sequence ID" value="KAG2468657.1"/>
    <property type="molecule type" value="Genomic_DNA"/>
</dbReference>
<keyword evidence="7" id="KW-0297">G-protein coupled receptor</keyword>
<sequence length="898" mass="99340">MTRRVLILAIWYRVVLHVLGSLTAANGPSRCSVGVLEGRGFTAAGDIIIGGIFPVHYNKVFPDTPFTDLPKPIVCEKFSLRSYRWLQAMVFAIKEINENPLLLPNITLGFAIYDSCDVIPRGLEGALWQLSGQDDVLPGYRCRPEPLAAIIGDAGSGVTLPVARMLGLYGYPQISYFSSVPLLSDRRQFPSFFRTIPSDEFQSRALARLVRYFGWSWVGILAAEDDYGQLGSQILREEIQGSGVCLAFSETVPVLYNLKKIAKIVQVVKSSTANVIIVFSFESYLIPVMAEMARQNVTGKVWIASEAWSTSPSLAQKDQLRTLGGTIGFAIRRGEIPGLKEHLLSVSPQWPLGKSANLNKNSDVIAWGENSTTQQQKASSGDVLVKLFWEEVFKCKWPDLPDHMSSFIGSQLTCTQQESLASLDTAYSDVSNLRVTYNVYNAVYAVANALHDLHFCKHMKGPFLNNECANIQDFEPWQLLHYMKKVHFINNAAEAVFFDDNGNPPALYDILNWQETHTGEIRYVKVGSFNFSAAPGQDLLINENAIIWNGGQKQIPRSVCTESCPAGTRKATRRGQPVCCFDCIPCSEGAFANESDSAECLYCPEGFWSSEKRDSCTPKLIEFLSFQEPLGVVLVSLSVVTSLMPISTLAIFLWHHHTPIVKANNRQLSYVLLCALAMCPLCSLIFIGRPSPTSCMLRQTAFGTVFALSVSCVLAKTIMVVIAFRASKPGSGLQKWVGSCLPNSIACGGTLFQIMICVTWLGASPPFPENNTKAHTGTIILECNEGSSLAFWCMLGYMGMLAFISFIVAFLARKLPDSFNEAKFITFSMVVFVSVWLSFIPAYISTKGKYMVAVEIFAILSSSAGLEVCIFYPKCYIILLRPQWNTRDYLMGKKTIAE</sequence>
<dbReference type="PROSITE" id="PS50259">
    <property type="entry name" value="G_PROTEIN_RECEP_F3_4"/>
    <property type="match status" value="1"/>
</dbReference>
<evidence type="ECO:0000313" key="16">
    <source>
        <dbReference type="Proteomes" id="UP000886611"/>
    </source>
</evidence>
<dbReference type="FunFam" id="2.10.50.30:FF:000002">
    <property type="entry name" value="Vomeronasal 2 receptor, h1"/>
    <property type="match status" value="1"/>
</dbReference>
<dbReference type="CDD" id="cd15283">
    <property type="entry name" value="7tmC_V2R_pheromone"/>
    <property type="match status" value="1"/>
</dbReference>
<accession>A0A8X8BW89</accession>
<feature type="non-terminal residue" evidence="15">
    <location>
        <position position="1"/>
    </location>
</feature>
<dbReference type="CDD" id="cd06364">
    <property type="entry name" value="PBP1_CaSR"/>
    <property type="match status" value="1"/>
</dbReference>
<evidence type="ECO:0000256" key="7">
    <source>
        <dbReference type="ARBA" id="ARBA00023040"/>
    </source>
</evidence>
<keyword evidence="8 12" id="KW-0472">Membrane</keyword>
<feature type="transmembrane region" description="Helical" evidence="12">
    <location>
        <begin position="700"/>
        <end position="724"/>
    </location>
</feature>
<gene>
    <name evidence="15" type="primary">Casr_29</name>
    <name evidence="15" type="ORF">GTO96_0014385</name>
</gene>
<dbReference type="InterPro" id="IPR001828">
    <property type="entry name" value="ANF_lig-bd_rcpt"/>
</dbReference>
<evidence type="ECO:0000256" key="8">
    <source>
        <dbReference type="ARBA" id="ARBA00023136"/>
    </source>
</evidence>
<evidence type="ECO:0000259" key="14">
    <source>
        <dbReference type="PROSITE" id="PS50259"/>
    </source>
</evidence>
<evidence type="ECO:0000313" key="15">
    <source>
        <dbReference type="EMBL" id="KAG2468657.1"/>
    </source>
</evidence>
<dbReference type="InterPro" id="IPR017978">
    <property type="entry name" value="GPCR_3_C"/>
</dbReference>
<feature type="transmembrane region" description="Helical" evidence="12">
    <location>
        <begin position="824"/>
        <end position="844"/>
    </location>
</feature>
<name>A0A8X8BW89_POLSE</name>
<feature type="signal peptide" evidence="13">
    <location>
        <begin position="1"/>
        <end position="20"/>
    </location>
</feature>
<dbReference type="PRINTS" id="PR00248">
    <property type="entry name" value="GPCRMGR"/>
</dbReference>
<evidence type="ECO:0000256" key="13">
    <source>
        <dbReference type="SAM" id="SignalP"/>
    </source>
</evidence>
<comment type="subcellular location">
    <subcellularLocation>
        <location evidence="1">Cell membrane</location>
        <topology evidence="1">Multi-pass membrane protein</topology>
    </subcellularLocation>
</comment>
<keyword evidence="4 12" id="KW-0812">Transmembrane</keyword>
<dbReference type="Pfam" id="PF07562">
    <property type="entry name" value="NCD3G"/>
    <property type="match status" value="1"/>
</dbReference>
<keyword evidence="6 12" id="KW-1133">Transmembrane helix</keyword>
<comment type="caution">
    <text evidence="15">The sequence shown here is derived from an EMBL/GenBank/DDBJ whole genome shotgun (WGS) entry which is preliminary data.</text>
</comment>
<dbReference type="FunFam" id="3.40.50.2300:FF:000728">
    <property type="entry name" value="Uncharacterized protein"/>
    <property type="match status" value="1"/>
</dbReference>
<dbReference type="SUPFAM" id="SSF53822">
    <property type="entry name" value="Periplasmic binding protein-like I"/>
    <property type="match status" value="1"/>
</dbReference>
<evidence type="ECO:0000256" key="1">
    <source>
        <dbReference type="ARBA" id="ARBA00004651"/>
    </source>
</evidence>
<evidence type="ECO:0000256" key="9">
    <source>
        <dbReference type="ARBA" id="ARBA00023170"/>
    </source>
</evidence>
<evidence type="ECO:0000256" key="10">
    <source>
        <dbReference type="ARBA" id="ARBA00023180"/>
    </source>
</evidence>
<dbReference type="PRINTS" id="PR00592">
    <property type="entry name" value="CASENSINGR"/>
</dbReference>
<dbReference type="InterPro" id="IPR000337">
    <property type="entry name" value="GPCR_3"/>
</dbReference>
<dbReference type="Pfam" id="PF00003">
    <property type="entry name" value="7tm_3"/>
    <property type="match status" value="1"/>
</dbReference>
<evidence type="ECO:0000256" key="3">
    <source>
        <dbReference type="ARBA" id="ARBA00022475"/>
    </source>
</evidence>
<keyword evidence="3" id="KW-1003">Cell membrane</keyword>
<organism evidence="15 16">
    <name type="scientific">Polypterus senegalus</name>
    <name type="common">Senegal bichir</name>
    <dbReference type="NCBI Taxonomy" id="55291"/>
    <lineage>
        <taxon>Eukaryota</taxon>
        <taxon>Metazoa</taxon>
        <taxon>Chordata</taxon>
        <taxon>Craniata</taxon>
        <taxon>Vertebrata</taxon>
        <taxon>Euteleostomi</taxon>
        <taxon>Actinopterygii</taxon>
        <taxon>Polypteriformes</taxon>
        <taxon>Polypteridae</taxon>
        <taxon>Polypterus</taxon>
    </lineage>
</organism>
<dbReference type="FunFam" id="3.40.50.2300:FF:000475">
    <property type="entry name" value="Olfactory receptor C family, g2"/>
    <property type="match status" value="1"/>
</dbReference>
<keyword evidence="11" id="KW-0807">Transducer</keyword>
<keyword evidence="10" id="KW-0325">Glycoprotein</keyword>
<feature type="transmembrane region" description="Helical" evidence="12">
    <location>
        <begin position="630"/>
        <end position="655"/>
    </location>
</feature>
<evidence type="ECO:0000256" key="12">
    <source>
        <dbReference type="SAM" id="Phobius"/>
    </source>
</evidence>
<protein>
    <submittedName>
        <fullName evidence="15">CASR protein</fullName>
    </submittedName>
</protein>
<dbReference type="Pfam" id="PF01094">
    <property type="entry name" value="ANF_receptor"/>
    <property type="match status" value="1"/>
</dbReference>
<feature type="transmembrane region" description="Helical" evidence="12">
    <location>
        <begin position="850"/>
        <end position="872"/>
    </location>
</feature>
<dbReference type="InterPro" id="IPR017979">
    <property type="entry name" value="GPCR_3_CS"/>
</dbReference>
<evidence type="ECO:0000256" key="2">
    <source>
        <dbReference type="ARBA" id="ARBA00007242"/>
    </source>
</evidence>
<keyword evidence="9" id="KW-0675">Receptor</keyword>
<evidence type="ECO:0000256" key="11">
    <source>
        <dbReference type="ARBA" id="ARBA00023224"/>
    </source>
</evidence>
<keyword evidence="5 13" id="KW-0732">Signal</keyword>
<dbReference type="Gene3D" id="3.40.50.2300">
    <property type="match status" value="2"/>
</dbReference>
<evidence type="ECO:0000256" key="4">
    <source>
        <dbReference type="ARBA" id="ARBA00022692"/>
    </source>
</evidence>
<comment type="similarity">
    <text evidence="2">Belongs to the G-protein coupled receptor 3 family.</text>
</comment>
<keyword evidence="16" id="KW-1185">Reference proteome</keyword>
<dbReference type="InterPro" id="IPR028082">
    <property type="entry name" value="Peripla_BP_I"/>
</dbReference>
<feature type="chain" id="PRO_5036446746" evidence="13">
    <location>
        <begin position="21"/>
        <end position="898"/>
    </location>
</feature>
<feature type="transmembrane region" description="Helical" evidence="12">
    <location>
        <begin position="789"/>
        <end position="812"/>
    </location>
</feature>
<dbReference type="FunFam" id="3.40.50.2300:FF:000016">
    <property type="entry name" value="Taste 1 receptor member 2"/>
    <property type="match status" value="1"/>
</dbReference>
<feature type="transmembrane region" description="Helical" evidence="12">
    <location>
        <begin position="745"/>
        <end position="763"/>
    </location>
</feature>
<feature type="non-terminal residue" evidence="15">
    <location>
        <position position="898"/>
    </location>
</feature>